<feature type="domain" description="Endonuclease/exonuclease/phosphatase" evidence="1">
    <location>
        <begin position="38"/>
        <end position="336"/>
    </location>
</feature>
<dbReference type="PANTHER" id="PTHR14859">
    <property type="entry name" value="CALCOFLUOR WHITE HYPERSENSITIVE PROTEIN PRECURSOR"/>
    <property type="match status" value="1"/>
</dbReference>
<dbReference type="GO" id="GO:0016020">
    <property type="term" value="C:membrane"/>
    <property type="evidence" value="ECO:0007669"/>
    <property type="project" value="GOC"/>
</dbReference>
<dbReference type="SUPFAM" id="SSF56219">
    <property type="entry name" value="DNase I-like"/>
    <property type="match status" value="1"/>
</dbReference>
<gene>
    <name evidence="2" type="ORF">AMON00008_LOCUS20140</name>
</gene>
<proteinExistence type="predicted"/>
<name>A0A7S4QGM6_9DINO</name>
<dbReference type="Pfam" id="PF03372">
    <property type="entry name" value="Exo_endo_phos"/>
    <property type="match status" value="1"/>
</dbReference>
<dbReference type="InterPro" id="IPR036691">
    <property type="entry name" value="Endo/exonu/phosph_ase_sf"/>
</dbReference>
<evidence type="ECO:0000259" key="1">
    <source>
        <dbReference type="Pfam" id="PF03372"/>
    </source>
</evidence>
<dbReference type="AlphaFoldDB" id="A0A7S4QGM6"/>
<dbReference type="GO" id="GO:0003824">
    <property type="term" value="F:catalytic activity"/>
    <property type="evidence" value="ECO:0007669"/>
    <property type="project" value="InterPro"/>
</dbReference>
<evidence type="ECO:0000313" key="2">
    <source>
        <dbReference type="EMBL" id="CAE4583049.1"/>
    </source>
</evidence>
<organism evidence="2">
    <name type="scientific">Alexandrium monilatum</name>
    <dbReference type="NCBI Taxonomy" id="311494"/>
    <lineage>
        <taxon>Eukaryota</taxon>
        <taxon>Sar</taxon>
        <taxon>Alveolata</taxon>
        <taxon>Dinophyceae</taxon>
        <taxon>Gonyaulacales</taxon>
        <taxon>Pyrocystaceae</taxon>
        <taxon>Alexandrium</taxon>
    </lineage>
</organism>
<dbReference type="Gene3D" id="3.60.10.10">
    <property type="entry name" value="Endonuclease/exonuclease/phosphatase"/>
    <property type="match status" value="1"/>
</dbReference>
<accession>A0A7S4QGM6</accession>
<dbReference type="PANTHER" id="PTHR14859:SF1">
    <property type="entry name" value="PGAP2-INTERACTING PROTEIN"/>
    <property type="match status" value="1"/>
</dbReference>
<dbReference type="InterPro" id="IPR005135">
    <property type="entry name" value="Endo/exonuclease/phosphatase"/>
</dbReference>
<sequence length="345" mass="38047">MGCCCGRAPGSVDPCEVFARPGVAPGSAIPRGTPLKILSWNIQFCAGRSHLFFYEGGEAVSVPKEDVQRTMQAVADVIADSAPDIVLLQEVDRNSKRTHYEDQLRGILERLDRAGHVYPHVVSAPYHKVCYVPTPSHEHMGRVDLNLVTLSKFPISSAVRHQLPLLDESCVRRMFNLKRAIMDVEIGVAGGGRFTAMNTHLSAFSYNDGTPEKEIRALGAEAARLEGEGVPWVLAGDFNMLPPGDDPARFGVINNDDHSALYNPSVSPVTPLTQEHRSAMDLEAHAKDPGPFRTYLPLGTDVADRVLDWMFVGRKTELLRYAVLQKHRHVSIASDHLPLVLEFKI</sequence>
<reference evidence="2" key="1">
    <citation type="submission" date="2021-01" db="EMBL/GenBank/DDBJ databases">
        <authorList>
            <person name="Corre E."/>
            <person name="Pelletier E."/>
            <person name="Niang G."/>
            <person name="Scheremetjew M."/>
            <person name="Finn R."/>
            <person name="Kale V."/>
            <person name="Holt S."/>
            <person name="Cochrane G."/>
            <person name="Meng A."/>
            <person name="Brown T."/>
            <person name="Cohen L."/>
        </authorList>
    </citation>
    <scope>NUCLEOTIDE SEQUENCE</scope>
    <source>
        <strain evidence="2">CCMP3105</strain>
    </source>
</reference>
<dbReference type="GO" id="GO:0006506">
    <property type="term" value="P:GPI anchor biosynthetic process"/>
    <property type="evidence" value="ECO:0007669"/>
    <property type="project" value="TreeGrafter"/>
</dbReference>
<dbReference type="EMBL" id="HBNR01029544">
    <property type="protein sequence ID" value="CAE4583049.1"/>
    <property type="molecule type" value="Transcribed_RNA"/>
</dbReference>
<protein>
    <recommendedName>
        <fullName evidence="1">Endonuclease/exonuclease/phosphatase domain-containing protein</fullName>
    </recommendedName>
</protein>
<dbReference type="InterPro" id="IPR051916">
    <property type="entry name" value="GPI-anchor_lipid_remodeler"/>
</dbReference>